<dbReference type="InterPro" id="IPR036259">
    <property type="entry name" value="MFS_trans_sf"/>
</dbReference>
<feature type="transmembrane region" description="Helical" evidence="7">
    <location>
        <begin position="90"/>
        <end position="115"/>
    </location>
</feature>
<evidence type="ECO:0000256" key="3">
    <source>
        <dbReference type="ARBA" id="ARBA00022475"/>
    </source>
</evidence>
<evidence type="ECO:0000256" key="1">
    <source>
        <dbReference type="ARBA" id="ARBA00004651"/>
    </source>
</evidence>
<organism evidence="9 10">
    <name type="scientific">Polynucleobacter kasalickyi</name>
    <dbReference type="NCBI Taxonomy" id="1938817"/>
    <lineage>
        <taxon>Bacteria</taxon>
        <taxon>Pseudomonadati</taxon>
        <taxon>Pseudomonadota</taxon>
        <taxon>Betaproteobacteria</taxon>
        <taxon>Burkholderiales</taxon>
        <taxon>Burkholderiaceae</taxon>
        <taxon>Polynucleobacter</taxon>
    </lineage>
</organism>
<evidence type="ECO:0000256" key="5">
    <source>
        <dbReference type="ARBA" id="ARBA00022989"/>
    </source>
</evidence>
<feature type="transmembrane region" description="Helical" evidence="7">
    <location>
        <begin position="157"/>
        <end position="174"/>
    </location>
</feature>
<dbReference type="GO" id="GO:0022857">
    <property type="term" value="F:transmembrane transporter activity"/>
    <property type="evidence" value="ECO:0007669"/>
    <property type="project" value="InterPro"/>
</dbReference>
<feature type="transmembrane region" description="Helical" evidence="7">
    <location>
        <begin position="273"/>
        <end position="295"/>
    </location>
</feature>
<dbReference type="PANTHER" id="PTHR23513">
    <property type="entry name" value="INTEGRAL MEMBRANE EFFLUX PROTEIN-RELATED"/>
    <property type="match status" value="1"/>
</dbReference>
<dbReference type="Gene3D" id="1.20.1250.20">
    <property type="entry name" value="MFS general substrate transporter like domains"/>
    <property type="match status" value="1"/>
</dbReference>
<dbReference type="InterPro" id="IPR020846">
    <property type="entry name" value="MFS_dom"/>
</dbReference>
<dbReference type="PROSITE" id="PS50850">
    <property type="entry name" value="MFS"/>
    <property type="match status" value="1"/>
</dbReference>
<feature type="transmembrane region" description="Helical" evidence="7">
    <location>
        <begin position="127"/>
        <end position="151"/>
    </location>
</feature>
<protein>
    <submittedName>
        <fullName evidence="9">Predicted arabinose efflux permease, MFS family</fullName>
    </submittedName>
</protein>
<evidence type="ECO:0000256" key="4">
    <source>
        <dbReference type="ARBA" id="ARBA00022692"/>
    </source>
</evidence>
<evidence type="ECO:0000313" key="9">
    <source>
        <dbReference type="EMBL" id="SMC30176.1"/>
    </source>
</evidence>
<evidence type="ECO:0000256" key="2">
    <source>
        <dbReference type="ARBA" id="ARBA00022448"/>
    </source>
</evidence>
<dbReference type="CDD" id="cd06173">
    <property type="entry name" value="MFS_MefA_like"/>
    <property type="match status" value="1"/>
</dbReference>
<reference evidence="9 10" key="1">
    <citation type="submission" date="2017-04" db="EMBL/GenBank/DDBJ databases">
        <authorList>
            <person name="Afonso C.L."/>
            <person name="Miller P.J."/>
            <person name="Scott M.A."/>
            <person name="Spackman E."/>
            <person name="Goraichik I."/>
            <person name="Dimitrov K.M."/>
            <person name="Suarez D.L."/>
            <person name="Swayne D.E."/>
        </authorList>
    </citation>
    <scope>NUCLEOTIDE SEQUENCE [LARGE SCALE GENOMIC DNA]</scope>
    <source>
        <strain evidence="9 10">VK13</strain>
    </source>
</reference>
<dbReference type="GO" id="GO:0005886">
    <property type="term" value="C:plasma membrane"/>
    <property type="evidence" value="ECO:0007669"/>
    <property type="project" value="UniProtKB-SubCell"/>
</dbReference>
<dbReference type="PANTHER" id="PTHR23513:SF11">
    <property type="entry name" value="STAPHYLOFERRIN A TRANSPORTER"/>
    <property type="match status" value="1"/>
</dbReference>
<dbReference type="EMBL" id="FWXJ01000001">
    <property type="protein sequence ID" value="SMC30176.1"/>
    <property type="molecule type" value="Genomic_DNA"/>
</dbReference>
<comment type="subcellular location">
    <subcellularLocation>
        <location evidence="1">Cell membrane</location>
        <topology evidence="1">Multi-pass membrane protein</topology>
    </subcellularLocation>
</comment>
<evidence type="ECO:0000256" key="6">
    <source>
        <dbReference type="ARBA" id="ARBA00023136"/>
    </source>
</evidence>
<evidence type="ECO:0000259" key="8">
    <source>
        <dbReference type="PROSITE" id="PS50850"/>
    </source>
</evidence>
<keyword evidence="5 7" id="KW-1133">Transmembrane helix</keyword>
<feature type="transmembrane region" description="Helical" evidence="7">
    <location>
        <begin position="210"/>
        <end position="231"/>
    </location>
</feature>
<feature type="transmembrane region" description="Helical" evidence="7">
    <location>
        <begin position="301"/>
        <end position="322"/>
    </location>
</feature>
<evidence type="ECO:0000256" key="7">
    <source>
        <dbReference type="SAM" id="Phobius"/>
    </source>
</evidence>
<keyword evidence="2" id="KW-0813">Transport</keyword>
<keyword evidence="6 7" id="KW-0472">Membrane</keyword>
<dbReference type="Pfam" id="PF05977">
    <property type="entry name" value="MFS_3"/>
    <property type="match status" value="1"/>
</dbReference>
<keyword evidence="10" id="KW-1185">Reference proteome</keyword>
<name>A0A1W1Y1Z8_9BURK</name>
<feature type="transmembrane region" description="Helical" evidence="7">
    <location>
        <begin position="243"/>
        <end position="261"/>
    </location>
</feature>
<sequence>MLWLAWMTSNICMWMNDVAASWMMTTLSKSATLVALIQTASNLPVFLLGIPSGAFADILNRKNYFVVTQIWIALNAALLCFLTFTDSLNASLLLFLTFTNGIGLAMRWPVFAAIVPDLVGREQLPAALALNAVAMNASRIIGPLVAGALIASAGTEYVFALNMILSLGCTFLIMRWKYQSNISSLPGERFFGAMRVGIQYVKSSMRMRAVLIRIFLFFVQSSALLALLPVIAKDHFNGNAQTFTIMLSCLGIGAIFSASQLPKLRRRYDRNQLVSFGQILQAATSIGVVLVPNVWFSAPIMMLSGASWIITANSISISAQLALPSWIRARGMSIFQMSLMGGSALGAAVWGKLAEHTSVTTAVITGSAFGIISVLFTNHLKLEGGNEEDLTPVCPIEHPMPDRDIEHTAGPVMISVEYQINPKDMFEFQTVMKKSRDARLRQGAVSWSFFEDAEQEGKCLEYFIFETWADYLRRFDRFTTNDLNLQDERFSFHRAKTPPKVTRRVAAPLHH</sequence>
<dbReference type="Proteomes" id="UP000192708">
    <property type="component" value="Unassembled WGS sequence"/>
</dbReference>
<keyword evidence="4 7" id="KW-0812">Transmembrane</keyword>
<dbReference type="STRING" id="1938817.SAMN06296008_10175"/>
<accession>A0A1W1Y1Z8</accession>
<gene>
    <name evidence="9" type="ORF">SAMN06296008_10175</name>
</gene>
<dbReference type="AlphaFoldDB" id="A0A1W1Y1Z8"/>
<feature type="transmembrane region" description="Helical" evidence="7">
    <location>
        <begin position="31"/>
        <end position="51"/>
    </location>
</feature>
<feature type="transmembrane region" description="Helical" evidence="7">
    <location>
        <begin position="63"/>
        <end position="84"/>
    </location>
</feature>
<feature type="domain" description="Major facilitator superfamily (MFS) profile" evidence="8">
    <location>
        <begin position="1"/>
        <end position="385"/>
    </location>
</feature>
<keyword evidence="3" id="KW-1003">Cell membrane</keyword>
<evidence type="ECO:0000313" key="10">
    <source>
        <dbReference type="Proteomes" id="UP000192708"/>
    </source>
</evidence>
<dbReference type="InterPro" id="IPR010290">
    <property type="entry name" value="TM_effector"/>
</dbReference>
<dbReference type="SUPFAM" id="SSF103473">
    <property type="entry name" value="MFS general substrate transporter"/>
    <property type="match status" value="1"/>
</dbReference>
<proteinExistence type="predicted"/>